<protein>
    <submittedName>
        <fullName evidence="2">Uncharacterized protein</fullName>
    </submittedName>
</protein>
<sequence>MTDEPLFSLEMGENRKSSNDNDDDDNRFIDNDTGADPSQS</sequence>
<comment type="caution">
    <text evidence="2">The sequence shown here is derived from an EMBL/GenBank/DDBJ whole genome shotgun (WGS) entry which is preliminary data.</text>
</comment>
<organism evidence="2 3">
    <name type="scientific">Rotaria magnacalcarata</name>
    <dbReference type="NCBI Taxonomy" id="392030"/>
    <lineage>
        <taxon>Eukaryota</taxon>
        <taxon>Metazoa</taxon>
        <taxon>Spiralia</taxon>
        <taxon>Gnathifera</taxon>
        <taxon>Rotifera</taxon>
        <taxon>Eurotatoria</taxon>
        <taxon>Bdelloidea</taxon>
        <taxon>Philodinida</taxon>
        <taxon>Philodinidae</taxon>
        <taxon>Rotaria</taxon>
    </lineage>
</organism>
<evidence type="ECO:0000313" key="2">
    <source>
        <dbReference type="EMBL" id="CAF5222653.1"/>
    </source>
</evidence>
<dbReference type="AlphaFoldDB" id="A0A8S3K182"/>
<proteinExistence type="predicted"/>
<evidence type="ECO:0000256" key="1">
    <source>
        <dbReference type="SAM" id="MobiDB-lite"/>
    </source>
</evidence>
<feature type="region of interest" description="Disordered" evidence="1">
    <location>
        <begin position="1"/>
        <end position="40"/>
    </location>
</feature>
<dbReference type="EMBL" id="CAJOBJ010369284">
    <property type="protein sequence ID" value="CAF5222653.1"/>
    <property type="molecule type" value="Genomic_DNA"/>
</dbReference>
<accession>A0A8S3K182</accession>
<feature type="non-terminal residue" evidence="2">
    <location>
        <position position="40"/>
    </location>
</feature>
<evidence type="ECO:0000313" key="3">
    <source>
        <dbReference type="Proteomes" id="UP000681720"/>
    </source>
</evidence>
<gene>
    <name evidence="2" type="ORF">GIL414_LOCUS85180</name>
</gene>
<name>A0A8S3K182_9BILA</name>
<dbReference type="Proteomes" id="UP000681720">
    <property type="component" value="Unassembled WGS sequence"/>
</dbReference>
<reference evidence="2" key="1">
    <citation type="submission" date="2021-02" db="EMBL/GenBank/DDBJ databases">
        <authorList>
            <person name="Nowell W R."/>
        </authorList>
    </citation>
    <scope>NUCLEOTIDE SEQUENCE</scope>
</reference>